<feature type="compositionally biased region" description="Pro residues" evidence="1">
    <location>
        <begin position="49"/>
        <end position="72"/>
    </location>
</feature>
<evidence type="ECO:0000313" key="2">
    <source>
        <dbReference type="EMBL" id="KFE62397.1"/>
    </source>
</evidence>
<feature type="region of interest" description="Disordered" evidence="1">
    <location>
        <begin position="236"/>
        <end position="259"/>
    </location>
</feature>
<evidence type="ECO:0000313" key="3">
    <source>
        <dbReference type="Proteomes" id="UP000028725"/>
    </source>
</evidence>
<organism evidence="2 3">
    <name type="scientific">Hyalangium minutum</name>
    <dbReference type="NCBI Taxonomy" id="394096"/>
    <lineage>
        <taxon>Bacteria</taxon>
        <taxon>Pseudomonadati</taxon>
        <taxon>Myxococcota</taxon>
        <taxon>Myxococcia</taxon>
        <taxon>Myxococcales</taxon>
        <taxon>Cystobacterineae</taxon>
        <taxon>Archangiaceae</taxon>
        <taxon>Hyalangium</taxon>
    </lineage>
</organism>
<dbReference type="EMBL" id="JMCB01000022">
    <property type="protein sequence ID" value="KFE62397.1"/>
    <property type="molecule type" value="Genomic_DNA"/>
</dbReference>
<name>A0A085W3Y4_9BACT</name>
<dbReference type="Proteomes" id="UP000028725">
    <property type="component" value="Unassembled WGS sequence"/>
</dbReference>
<dbReference type="STRING" id="394096.DB31_4107"/>
<dbReference type="SUPFAM" id="SSF74653">
    <property type="entry name" value="TolA/TonB C-terminal domain"/>
    <property type="match status" value="1"/>
</dbReference>
<dbReference type="OrthoDB" id="5497947at2"/>
<dbReference type="Gene3D" id="3.30.1150.10">
    <property type="match status" value="1"/>
</dbReference>
<sequence>MRRSRLGWAGLISVLLHAAILALLWEQEPVRPTSALPPETEPLIVEVLTPPPEPPAAPPTPPSPPPPPPAAPARPEAPRPVSRPPAASERPAPSSPKPTPEVAAPAAPPHSGPPEDAPLVEELKRPSLVPPTPSGGWSVPETAAEKPRGRTLLPGDPSLSPEVLKAEELARVTERVQTFAEDDLATLRVENGLVHPYFSQIRTSLAKQMENAPLFDVQGTGKRLAEEYLRQAQSFGATGSTRPGKVRGPIGREPPKASERLESISRGNAAHDSMRAFLQAGESLQQLAQPAPELVIVLELQQTPDGQLRSVQVVERSGNKAFDAYVLEAVPPALAKLTPPPAEALARHPEVIRTLWAVEGRVIYLRRISELKGQDAWYIASAAGLGMLAGTFEETTGDMYVIDLRNPKFDCRPRLLKVW</sequence>
<feature type="compositionally biased region" description="Pro residues" evidence="1">
    <location>
        <begin position="106"/>
        <end position="116"/>
    </location>
</feature>
<comment type="caution">
    <text evidence="2">The sequence shown here is derived from an EMBL/GenBank/DDBJ whole genome shotgun (WGS) entry which is preliminary data.</text>
</comment>
<evidence type="ECO:0008006" key="4">
    <source>
        <dbReference type="Google" id="ProtNLM"/>
    </source>
</evidence>
<gene>
    <name evidence="2" type="ORF">DB31_4107</name>
</gene>
<proteinExistence type="predicted"/>
<accession>A0A085W3Y4</accession>
<reference evidence="2 3" key="1">
    <citation type="submission" date="2014-04" db="EMBL/GenBank/DDBJ databases">
        <title>Genome assembly of Hyalangium minutum DSM 14724.</title>
        <authorList>
            <person name="Sharma G."/>
            <person name="Subramanian S."/>
        </authorList>
    </citation>
    <scope>NUCLEOTIDE SEQUENCE [LARGE SCALE GENOMIC DNA]</scope>
    <source>
        <strain evidence="2 3">DSM 14724</strain>
    </source>
</reference>
<evidence type="ECO:0000256" key="1">
    <source>
        <dbReference type="SAM" id="MobiDB-lite"/>
    </source>
</evidence>
<dbReference type="Pfam" id="PF13103">
    <property type="entry name" value="TonB_2"/>
    <property type="match status" value="1"/>
</dbReference>
<dbReference type="PRINTS" id="PR01217">
    <property type="entry name" value="PRICHEXTENSN"/>
</dbReference>
<dbReference type="AlphaFoldDB" id="A0A085W3Y4"/>
<protein>
    <recommendedName>
        <fullName evidence="4">Ferric siderophore transport system, periplasmic binding protein TonB</fullName>
    </recommendedName>
</protein>
<feature type="region of interest" description="Disordered" evidence="1">
    <location>
        <begin position="35"/>
        <end position="160"/>
    </location>
</feature>
<keyword evidence="3" id="KW-1185">Reference proteome</keyword>
<dbReference type="RefSeq" id="WP_044197555.1">
    <property type="nucleotide sequence ID" value="NZ_JMCB01000022.1"/>
</dbReference>